<reference evidence="10" key="1">
    <citation type="journal article" date="2020" name="Stud. Mycol.">
        <title>101 Dothideomycetes genomes: a test case for predicting lifestyles and emergence of pathogens.</title>
        <authorList>
            <person name="Haridas S."/>
            <person name="Albert R."/>
            <person name="Binder M."/>
            <person name="Bloem J."/>
            <person name="Labutti K."/>
            <person name="Salamov A."/>
            <person name="Andreopoulos B."/>
            <person name="Baker S."/>
            <person name="Barry K."/>
            <person name="Bills G."/>
            <person name="Bluhm B."/>
            <person name="Cannon C."/>
            <person name="Castanera R."/>
            <person name="Culley D."/>
            <person name="Daum C."/>
            <person name="Ezra D."/>
            <person name="Gonzalez J."/>
            <person name="Henrissat B."/>
            <person name="Kuo A."/>
            <person name="Liang C."/>
            <person name="Lipzen A."/>
            <person name="Lutzoni F."/>
            <person name="Magnuson J."/>
            <person name="Mondo S."/>
            <person name="Nolan M."/>
            <person name="Ohm R."/>
            <person name="Pangilinan J."/>
            <person name="Park H.-J."/>
            <person name="Ramirez L."/>
            <person name="Alfaro M."/>
            <person name="Sun H."/>
            <person name="Tritt A."/>
            <person name="Yoshinaga Y."/>
            <person name="Zwiers L.-H."/>
            <person name="Turgeon B."/>
            <person name="Goodwin S."/>
            <person name="Spatafora J."/>
            <person name="Crous P."/>
            <person name="Grigoriev I."/>
        </authorList>
    </citation>
    <scope>NUCLEOTIDE SEQUENCE</scope>
    <source>
        <strain evidence="10">CBS 121739</strain>
    </source>
</reference>
<evidence type="ECO:0000256" key="3">
    <source>
        <dbReference type="ARBA" id="ARBA00022448"/>
    </source>
</evidence>
<feature type="transmembrane region" description="Helical" evidence="8">
    <location>
        <begin position="77"/>
        <end position="97"/>
    </location>
</feature>
<dbReference type="SUPFAM" id="SSF103473">
    <property type="entry name" value="MFS general substrate transporter"/>
    <property type="match status" value="2"/>
</dbReference>
<feature type="transmembrane region" description="Helical" evidence="8">
    <location>
        <begin position="37"/>
        <end position="65"/>
    </location>
</feature>
<accession>A0A6A6WFI6</accession>
<keyword evidence="6 8" id="KW-0472">Membrane</keyword>
<feature type="transmembrane region" description="Helical" evidence="8">
    <location>
        <begin position="130"/>
        <end position="151"/>
    </location>
</feature>
<dbReference type="GeneID" id="54486435"/>
<evidence type="ECO:0000256" key="5">
    <source>
        <dbReference type="ARBA" id="ARBA00022989"/>
    </source>
</evidence>
<feature type="transmembrane region" description="Helical" evidence="8">
    <location>
        <begin position="400"/>
        <end position="422"/>
    </location>
</feature>
<evidence type="ECO:0000256" key="8">
    <source>
        <dbReference type="SAM" id="Phobius"/>
    </source>
</evidence>
<protein>
    <submittedName>
        <fullName evidence="10">MFS general substrate transporter</fullName>
    </submittedName>
</protein>
<dbReference type="GO" id="GO:0022857">
    <property type="term" value="F:transmembrane transporter activity"/>
    <property type="evidence" value="ECO:0007669"/>
    <property type="project" value="InterPro"/>
</dbReference>
<evidence type="ECO:0000256" key="6">
    <source>
        <dbReference type="ARBA" id="ARBA00023136"/>
    </source>
</evidence>
<feature type="transmembrane region" description="Helical" evidence="8">
    <location>
        <begin position="234"/>
        <end position="253"/>
    </location>
</feature>
<dbReference type="PANTHER" id="PTHR23501:SF12">
    <property type="entry name" value="MAJOR FACILITATOR SUPERFAMILY (MFS) PROFILE DOMAIN-CONTAINING PROTEIN-RELATED"/>
    <property type="match status" value="1"/>
</dbReference>
<feature type="transmembrane region" description="Helical" evidence="8">
    <location>
        <begin position="511"/>
        <end position="530"/>
    </location>
</feature>
<dbReference type="InterPro" id="IPR036259">
    <property type="entry name" value="MFS_trans_sf"/>
</dbReference>
<dbReference type="Gene3D" id="1.20.1250.20">
    <property type="entry name" value="MFS general substrate transporter like domains"/>
    <property type="match status" value="2"/>
</dbReference>
<dbReference type="Pfam" id="PF07690">
    <property type="entry name" value="MFS_1"/>
    <property type="match status" value="1"/>
</dbReference>
<feature type="domain" description="Major facilitator superfamily (MFS) profile" evidence="9">
    <location>
        <begin position="40"/>
        <end position="534"/>
    </location>
</feature>
<dbReference type="EMBL" id="ML996569">
    <property type="protein sequence ID" value="KAF2759881.1"/>
    <property type="molecule type" value="Genomic_DNA"/>
</dbReference>
<keyword evidence="4 8" id="KW-0812">Transmembrane</keyword>
<name>A0A6A6WFI6_9PEZI</name>
<feature type="transmembrane region" description="Helical" evidence="8">
    <location>
        <begin position="306"/>
        <end position="327"/>
    </location>
</feature>
<sequence>MAETETPTVDQTHTEKSDLAKDLTEPTDERKIRGFKWVLIAVLILSNLLFYAVDNTIVAVIQPAIIKAFSNVQDLPWVSVGFTLPGSACALILGKLYGVFDAKLLYIEFSLLFLIGSAICGAAPSMTAMIFGRVIAGLGGTGMYLGALTLISVLTTKKETPTYMGFLSLVWGFGTIIGPLIGGAFTDSSATWRWGFYINVVAVGVSIPVYITILPGYTPAPSSDFGSRIRSVDWLGAILSAGAFTAGIMATSFGGTLYEWSSGQIISLFTVSGLLFVAFFVQQHFAFLTSSTLRLSPFHLLRIKDVFICFVCQTSVALIVPVPLYYIPLFLQLTRGASAIEAGVKLLPLICTWVFAGICQGKLMGKLGWYQPWFLLGSGMNLISGVFMSRIDTDTDLATIYGLQAVLGLGLGCYGQAGYAVVQQFVKQTEMHAGISLMLVAQLTGTVLGLAIGGAIFQNVSIGALHRLLPTLSEREISGVISGVGIDQLNVVTAEVQSEVRVVLTNACIETFTVIYAFAALAFLAACFFTPKKIF</sequence>
<dbReference type="RefSeq" id="XP_033602332.1">
    <property type="nucleotide sequence ID" value="XM_033745381.1"/>
</dbReference>
<dbReference type="InterPro" id="IPR020846">
    <property type="entry name" value="MFS_dom"/>
</dbReference>
<proteinExistence type="inferred from homology"/>
<keyword evidence="11" id="KW-1185">Reference proteome</keyword>
<evidence type="ECO:0000313" key="10">
    <source>
        <dbReference type="EMBL" id="KAF2759881.1"/>
    </source>
</evidence>
<dbReference type="AlphaFoldDB" id="A0A6A6WFI6"/>
<feature type="compositionally biased region" description="Polar residues" evidence="7">
    <location>
        <begin position="1"/>
        <end position="11"/>
    </location>
</feature>
<feature type="region of interest" description="Disordered" evidence="7">
    <location>
        <begin position="1"/>
        <end position="22"/>
    </location>
</feature>
<dbReference type="OrthoDB" id="10021397at2759"/>
<organism evidence="10 11">
    <name type="scientific">Pseudovirgaria hyperparasitica</name>
    <dbReference type="NCBI Taxonomy" id="470096"/>
    <lineage>
        <taxon>Eukaryota</taxon>
        <taxon>Fungi</taxon>
        <taxon>Dikarya</taxon>
        <taxon>Ascomycota</taxon>
        <taxon>Pezizomycotina</taxon>
        <taxon>Dothideomycetes</taxon>
        <taxon>Dothideomycetes incertae sedis</taxon>
        <taxon>Acrospermales</taxon>
        <taxon>Acrospermaceae</taxon>
        <taxon>Pseudovirgaria</taxon>
    </lineage>
</organism>
<feature type="transmembrane region" description="Helical" evidence="8">
    <location>
        <begin position="434"/>
        <end position="457"/>
    </location>
</feature>
<gene>
    <name evidence="10" type="ORF">EJ05DRAFT_484777</name>
</gene>
<comment type="subcellular location">
    <subcellularLocation>
        <location evidence="1">Membrane</location>
        <topology evidence="1">Multi-pass membrane protein</topology>
    </subcellularLocation>
</comment>
<evidence type="ECO:0000313" key="11">
    <source>
        <dbReference type="Proteomes" id="UP000799437"/>
    </source>
</evidence>
<feature type="transmembrane region" description="Helical" evidence="8">
    <location>
        <begin position="104"/>
        <end position="124"/>
    </location>
</feature>
<feature type="transmembrane region" description="Helical" evidence="8">
    <location>
        <begin position="265"/>
        <end position="285"/>
    </location>
</feature>
<feature type="transmembrane region" description="Helical" evidence="8">
    <location>
        <begin position="163"/>
        <end position="182"/>
    </location>
</feature>
<keyword evidence="5 8" id="KW-1133">Transmembrane helix</keyword>
<evidence type="ECO:0000256" key="7">
    <source>
        <dbReference type="SAM" id="MobiDB-lite"/>
    </source>
</evidence>
<evidence type="ECO:0000259" key="9">
    <source>
        <dbReference type="PROSITE" id="PS50850"/>
    </source>
</evidence>
<evidence type="ECO:0000256" key="4">
    <source>
        <dbReference type="ARBA" id="ARBA00022692"/>
    </source>
</evidence>
<evidence type="ECO:0000256" key="1">
    <source>
        <dbReference type="ARBA" id="ARBA00004141"/>
    </source>
</evidence>
<dbReference type="PANTHER" id="PTHR23501">
    <property type="entry name" value="MAJOR FACILITATOR SUPERFAMILY"/>
    <property type="match status" value="1"/>
</dbReference>
<feature type="compositionally biased region" description="Basic and acidic residues" evidence="7">
    <location>
        <begin position="12"/>
        <end position="22"/>
    </location>
</feature>
<dbReference type="Proteomes" id="UP000799437">
    <property type="component" value="Unassembled WGS sequence"/>
</dbReference>
<dbReference type="InterPro" id="IPR011701">
    <property type="entry name" value="MFS"/>
</dbReference>
<feature type="transmembrane region" description="Helical" evidence="8">
    <location>
        <begin position="194"/>
        <end position="213"/>
    </location>
</feature>
<evidence type="ECO:0000256" key="2">
    <source>
        <dbReference type="ARBA" id="ARBA00007520"/>
    </source>
</evidence>
<keyword evidence="3" id="KW-0813">Transport</keyword>
<dbReference type="GO" id="GO:0005886">
    <property type="term" value="C:plasma membrane"/>
    <property type="evidence" value="ECO:0007669"/>
    <property type="project" value="TreeGrafter"/>
</dbReference>
<feature type="transmembrane region" description="Helical" evidence="8">
    <location>
        <begin position="339"/>
        <end position="358"/>
    </location>
</feature>
<feature type="transmembrane region" description="Helical" evidence="8">
    <location>
        <begin position="370"/>
        <end position="388"/>
    </location>
</feature>
<dbReference type="PROSITE" id="PS50850">
    <property type="entry name" value="MFS"/>
    <property type="match status" value="1"/>
</dbReference>
<comment type="similarity">
    <text evidence="2">Belongs to the major facilitator superfamily. TCR/Tet family.</text>
</comment>